<dbReference type="Proteomes" id="UP000271469">
    <property type="component" value="Chromosome"/>
</dbReference>
<feature type="compositionally biased region" description="Low complexity" evidence="1">
    <location>
        <begin position="48"/>
        <end position="57"/>
    </location>
</feature>
<evidence type="ECO:0000313" key="3">
    <source>
        <dbReference type="Proteomes" id="UP000271469"/>
    </source>
</evidence>
<name>A0A3G8JIG4_9ACTN</name>
<organism evidence="2 3">
    <name type="scientific">Gordonia insulae</name>
    <dbReference type="NCBI Taxonomy" id="2420509"/>
    <lineage>
        <taxon>Bacteria</taxon>
        <taxon>Bacillati</taxon>
        <taxon>Actinomycetota</taxon>
        <taxon>Actinomycetes</taxon>
        <taxon>Mycobacteriales</taxon>
        <taxon>Gordoniaceae</taxon>
        <taxon>Gordonia</taxon>
    </lineage>
</organism>
<protein>
    <submittedName>
        <fullName evidence="2">Uncharacterized protein</fullName>
    </submittedName>
</protein>
<feature type="compositionally biased region" description="Pro residues" evidence="1">
    <location>
        <begin position="23"/>
        <end position="32"/>
    </location>
</feature>
<proteinExistence type="predicted"/>
<accession>A0A3G8JIG4</accession>
<gene>
    <name evidence="2" type="ORF">D7316_01315</name>
</gene>
<dbReference type="RefSeq" id="WP_232016798.1">
    <property type="nucleotide sequence ID" value="NZ_CP033972.1"/>
</dbReference>
<dbReference type="KEGG" id="gom:D7316_01315"/>
<dbReference type="EMBL" id="CP033972">
    <property type="protein sequence ID" value="AZG44728.1"/>
    <property type="molecule type" value="Genomic_DNA"/>
</dbReference>
<dbReference type="AlphaFoldDB" id="A0A3G8JIG4"/>
<evidence type="ECO:0000256" key="1">
    <source>
        <dbReference type="SAM" id="MobiDB-lite"/>
    </source>
</evidence>
<evidence type="ECO:0000313" key="2">
    <source>
        <dbReference type="EMBL" id="AZG44728.1"/>
    </source>
</evidence>
<keyword evidence="3" id="KW-1185">Reference proteome</keyword>
<sequence length="110" mass="11277">MIDSGHIESGDSESSSQQNGGPVPGPPRPGPHLMPRSAGAPAPDAGEVAQAPDTDPDAVTAAVSALLVQVDEVRQAVDGTFDLSALGRQTELLEQAHDVLTTALEDVDTR</sequence>
<reference evidence="2 3" key="1">
    <citation type="submission" date="2018-11" db="EMBL/GenBank/DDBJ databases">
        <title>Gordonia insulae sp. nov., isolated from an island soil.</title>
        <authorList>
            <person name="Kim Y.S."/>
            <person name="Kim S.B."/>
        </authorList>
    </citation>
    <scope>NUCLEOTIDE SEQUENCE [LARGE SCALE GENOMIC DNA]</scope>
    <source>
        <strain evidence="2 3">MMS17-SY073</strain>
    </source>
</reference>
<feature type="region of interest" description="Disordered" evidence="1">
    <location>
        <begin position="1"/>
        <end position="57"/>
    </location>
</feature>